<dbReference type="InterPro" id="IPR016898">
    <property type="entry name" value="Polyphosphate_phosphotransfera"/>
</dbReference>
<dbReference type="RefSeq" id="WP_305174395.1">
    <property type="nucleotide sequence ID" value="NZ_JAUUDS010000012.1"/>
</dbReference>
<evidence type="ECO:0000259" key="5">
    <source>
        <dbReference type="Pfam" id="PF03976"/>
    </source>
</evidence>
<evidence type="ECO:0000256" key="3">
    <source>
        <dbReference type="ARBA" id="ARBA00022777"/>
    </source>
</evidence>
<dbReference type="EMBL" id="JAUUDS010000012">
    <property type="protein sequence ID" value="MDP1028658.1"/>
    <property type="molecule type" value="Genomic_DNA"/>
</dbReference>
<evidence type="ECO:0000256" key="2">
    <source>
        <dbReference type="ARBA" id="ARBA00022679"/>
    </source>
</evidence>
<comment type="function">
    <text evidence="4">Uses inorganic polyphosphate (polyP) as a donor to convert GDP to GTP or ADP to ATP.</text>
</comment>
<protein>
    <recommendedName>
        <fullName evidence="4">ADP/GDP-polyphosphate phosphotransferase</fullName>
        <ecNumber evidence="4">2.7.4.-</ecNumber>
    </recommendedName>
    <alternativeName>
        <fullName evidence="4">Polyphosphate kinase PPK2</fullName>
    </alternativeName>
</protein>
<evidence type="ECO:0000256" key="1">
    <source>
        <dbReference type="ARBA" id="ARBA00009924"/>
    </source>
</evidence>
<dbReference type="PANTHER" id="PTHR34383">
    <property type="entry name" value="POLYPHOSPHATE:AMP PHOSPHOTRANSFERASE-RELATED"/>
    <property type="match status" value="1"/>
</dbReference>
<evidence type="ECO:0000256" key="4">
    <source>
        <dbReference type="RuleBase" id="RU369062"/>
    </source>
</evidence>
<name>A0ABT9EPT1_9SPHN</name>
<keyword evidence="2 4" id="KW-0808">Transferase</keyword>
<dbReference type="PANTHER" id="PTHR34383:SF1">
    <property type="entry name" value="ADP-POLYPHOSPHATE PHOSPHOTRANSFERASE"/>
    <property type="match status" value="1"/>
</dbReference>
<reference evidence="6 7" key="1">
    <citation type="submission" date="2023-07" db="EMBL/GenBank/DDBJ databases">
        <authorList>
            <person name="Kim M.K."/>
        </authorList>
    </citation>
    <scope>NUCLEOTIDE SEQUENCE [LARGE SCALE GENOMIC DNA]</scope>
    <source>
        <strain evidence="6 7">KR1UV-12</strain>
    </source>
</reference>
<dbReference type="Proteomes" id="UP001230685">
    <property type="component" value="Unassembled WGS sequence"/>
</dbReference>
<dbReference type="InterPro" id="IPR022488">
    <property type="entry name" value="PPK2-related"/>
</dbReference>
<dbReference type="GO" id="GO:0008976">
    <property type="term" value="F:polyphosphate kinase activity"/>
    <property type="evidence" value="ECO:0007669"/>
    <property type="project" value="UniProtKB-EC"/>
</dbReference>
<dbReference type="SUPFAM" id="SSF52540">
    <property type="entry name" value="P-loop containing nucleoside triphosphate hydrolases"/>
    <property type="match status" value="1"/>
</dbReference>
<keyword evidence="3 4" id="KW-0418">Kinase</keyword>
<gene>
    <name evidence="6" type="primary">ppk2</name>
    <name evidence="6" type="ORF">Q5H91_15665</name>
</gene>
<keyword evidence="7" id="KW-1185">Reference proteome</keyword>
<dbReference type="EC" id="2.7.4.-" evidence="4"/>
<proteinExistence type="inferred from homology"/>
<accession>A0ABT9EPT1</accession>
<dbReference type="InterPro" id="IPR022486">
    <property type="entry name" value="PPK2_PA0141"/>
</dbReference>
<comment type="similarity">
    <text evidence="1 4">Belongs to the polyphosphate kinase 2 (PPK2) family. Class I subfamily.</text>
</comment>
<dbReference type="Gene3D" id="3.40.50.300">
    <property type="entry name" value="P-loop containing nucleotide triphosphate hydrolases"/>
    <property type="match status" value="1"/>
</dbReference>
<evidence type="ECO:0000313" key="6">
    <source>
        <dbReference type="EMBL" id="MDP1028658.1"/>
    </source>
</evidence>
<dbReference type="InterPro" id="IPR027417">
    <property type="entry name" value="P-loop_NTPase"/>
</dbReference>
<comment type="subunit">
    <text evidence="4">Homotetramer.</text>
</comment>
<comment type="caution">
    <text evidence="6">The sequence shown here is derived from an EMBL/GenBank/DDBJ whole genome shotgun (WGS) entry which is preliminary data.</text>
</comment>
<dbReference type="Pfam" id="PF03976">
    <property type="entry name" value="PPK2"/>
    <property type="match status" value="1"/>
</dbReference>
<feature type="domain" description="Polyphosphate kinase-2-related" evidence="5">
    <location>
        <begin position="4"/>
        <end position="221"/>
    </location>
</feature>
<sequence>MSHKDEDLETLQLALVRMQAAAAVSGERIVLVLEGRDGAGKDGSIKRITEHLSVRATRVVALPKPSDRERTQWYFQRYVQHLPSAGELVIFNRSWYNRAGVEVVMGFSTAAEQAEFLRDAPDFERMLVESGIRLVKLWLDISKDEQKERLDQRRTDPLKALKVSDMDAVAQTKWEEYSAARDTMLTRTDTPLAPWYCVRADHKKAARKAIMRHILHAVAPPEIADTVKRPDPEILFPFDLRAIEDGRLAR</sequence>
<evidence type="ECO:0000313" key="7">
    <source>
        <dbReference type="Proteomes" id="UP001230685"/>
    </source>
</evidence>
<organism evidence="6 7">
    <name type="scientific">Sphingomonas aurea</name>
    <dbReference type="NCBI Taxonomy" id="3063994"/>
    <lineage>
        <taxon>Bacteria</taxon>
        <taxon>Pseudomonadati</taxon>
        <taxon>Pseudomonadota</taxon>
        <taxon>Alphaproteobacteria</taxon>
        <taxon>Sphingomonadales</taxon>
        <taxon>Sphingomonadaceae</taxon>
        <taxon>Sphingomonas</taxon>
    </lineage>
</organism>
<dbReference type="PIRSF" id="PIRSF028756">
    <property type="entry name" value="PPK2_prd"/>
    <property type="match status" value="1"/>
</dbReference>
<dbReference type="NCBIfam" id="TIGR03707">
    <property type="entry name" value="PPK2_P_aer"/>
    <property type="match status" value="1"/>
</dbReference>